<keyword evidence="6 12" id="KW-1133">Transmembrane helix</keyword>
<organism evidence="17 18">
    <name type="scientific">Macrostomum lignano</name>
    <dbReference type="NCBI Taxonomy" id="282301"/>
    <lineage>
        <taxon>Eukaryota</taxon>
        <taxon>Metazoa</taxon>
        <taxon>Spiralia</taxon>
        <taxon>Lophotrochozoa</taxon>
        <taxon>Platyhelminthes</taxon>
        <taxon>Rhabditophora</taxon>
        <taxon>Macrostomorpha</taxon>
        <taxon>Macrostomida</taxon>
        <taxon>Macrostomidae</taxon>
        <taxon>Macrostomum</taxon>
    </lineage>
</organism>
<evidence type="ECO:0000256" key="13">
    <source>
        <dbReference type="SAM" id="MobiDB-lite"/>
    </source>
</evidence>
<dbReference type="Pfam" id="PF00791">
    <property type="entry name" value="ZU5"/>
    <property type="match status" value="1"/>
</dbReference>
<evidence type="ECO:0000259" key="16">
    <source>
        <dbReference type="PROSITE" id="PS51145"/>
    </source>
</evidence>
<dbReference type="GO" id="GO:0008045">
    <property type="term" value="P:motor neuron axon guidance"/>
    <property type="evidence" value="ECO:0007669"/>
    <property type="project" value="TreeGrafter"/>
</dbReference>
<evidence type="ECO:0000256" key="11">
    <source>
        <dbReference type="ARBA" id="ARBA00023319"/>
    </source>
</evidence>
<dbReference type="OrthoDB" id="5973910at2759"/>
<dbReference type="SMART" id="SM00218">
    <property type="entry name" value="ZU5"/>
    <property type="match status" value="1"/>
</dbReference>
<dbReference type="Gene3D" id="2.60.40.10">
    <property type="entry name" value="Immunoglobulins"/>
    <property type="match status" value="2"/>
</dbReference>
<name>A0A267FQL3_9PLAT</name>
<dbReference type="PANTHER" id="PTHR12582">
    <property type="entry name" value="NETRIN RECEPTOR UNC5"/>
    <property type="match status" value="1"/>
</dbReference>
<dbReference type="InterPro" id="IPR057755">
    <property type="entry name" value="UNC5A-D-like_N"/>
</dbReference>
<dbReference type="Gene3D" id="2.20.100.10">
    <property type="entry name" value="Thrombospondin type-1 (TSP1) repeat"/>
    <property type="match status" value="2"/>
</dbReference>
<dbReference type="InterPro" id="IPR000906">
    <property type="entry name" value="ZU5_dom"/>
</dbReference>
<accession>A0A267FQL3</accession>
<feature type="domain" description="Ig-like" evidence="15">
    <location>
        <begin position="180"/>
        <end position="257"/>
    </location>
</feature>
<evidence type="ECO:0000256" key="8">
    <source>
        <dbReference type="ARBA" id="ARBA00023157"/>
    </source>
</evidence>
<evidence type="ECO:0000256" key="6">
    <source>
        <dbReference type="ARBA" id="ARBA00022989"/>
    </source>
</evidence>
<dbReference type="SMART" id="SM00409">
    <property type="entry name" value="IG"/>
    <property type="match status" value="1"/>
</dbReference>
<comment type="similarity">
    <text evidence="2 12">Belongs to the unc-5 family.</text>
</comment>
<feature type="domain" description="ZU5" evidence="16">
    <location>
        <begin position="618"/>
        <end position="779"/>
    </location>
</feature>
<dbReference type="SUPFAM" id="SSF82895">
    <property type="entry name" value="TSP-1 type 1 repeat"/>
    <property type="match status" value="2"/>
</dbReference>
<dbReference type="SUPFAM" id="SSF47986">
    <property type="entry name" value="DEATH domain"/>
    <property type="match status" value="1"/>
</dbReference>
<dbReference type="Gene3D" id="2.60.220.30">
    <property type="match status" value="1"/>
</dbReference>
<dbReference type="InterPro" id="IPR007110">
    <property type="entry name" value="Ig-like_dom"/>
</dbReference>
<dbReference type="Pfam" id="PF00531">
    <property type="entry name" value="Death"/>
    <property type="match status" value="1"/>
</dbReference>
<dbReference type="SMART" id="SM00005">
    <property type="entry name" value="DEATH"/>
    <property type="match status" value="1"/>
</dbReference>
<keyword evidence="7 12" id="KW-0472">Membrane</keyword>
<dbReference type="InterPro" id="IPR011029">
    <property type="entry name" value="DEATH-like_dom_sf"/>
</dbReference>
<dbReference type="Pfam" id="PF13927">
    <property type="entry name" value="Ig_3"/>
    <property type="match status" value="1"/>
</dbReference>
<dbReference type="CDD" id="cd08781">
    <property type="entry name" value="Death_UNC5-like"/>
    <property type="match status" value="1"/>
</dbReference>
<evidence type="ECO:0000256" key="1">
    <source>
        <dbReference type="ARBA" id="ARBA00004479"/>
    </source>
</evidence>
<keyword evidence="5 12" id="KW-0732">Signal</keyword>
<dbReference type="PANTHER" id="PTHR12582:SF47">
    <property type="entry name" value="NETRIN RECEPTOR UNC-5"/>
    <property type="match status" value="1"/>
</dbReference>
<dbReference type="PROSITE" id="PS51145">
    <property type="entry name" value="ZU5"/>
    <property type="match status" value="1"/>
</dbReference>
<feature type="domain" description="Death" evidence="14">
    <location>
        <begin position="972"/>
        <end position="1050"/>
    </location>
</feature>
<proteinExistence type="inferred from homology"/>
<dbReference type="PROSITE" id="PS50092">
    <property type="entry name" value="TSP1"/>
    <property type="match status" value="2"/>
</dbReference>
<dbReference type="InterPro" id="IPR003598">
    <property type="entry name" value="Ig_sub2"/>
</dbReference>
<keyword evidence="4 12" id="KW-0812">Transmembrane</keyword>
<feature type="transmembrane region" description="Helical" evidence="12">
    <location>
        <begin position="420"/>
        <end position="444"/>
    </location>
</feature>
<keyword evidence="10" id="KW-0325">Glycoprotein</keyword>
<feature type="signal peptide" evidence="12">
    <location>
        <begin position="1"/>
        <end position="23"/>
    </location>
</feature>
<gene>
    <name evidence="17" type="ORF">BOX15_Mlig019529g1</name>
</gene>
<dbReference type="InterPro" id="IPR000884">
    <property type="entry name" value="TSP1_rpt"/>
</dbReference>
<evidence type="ECO:0000256" key="10">
    <source>
        <dbReference type="ARBA" id="ARBA00023180"/>
    </source>
</evidence>
<dbReference type="EMBL" id="NIVC01000845">
    <property type="protein sequence ID" value="PAA76061.1"/>
    <property type="molecule type" value="Genomic_DNA"/>
</dbReference>
<dbReference type="Pfam" id="PF25609">
    <property type="entry name" value="Unc5_NetrinR_N"/>
    <property type="match status" value="1"/>
</dbReference>
<protein>
    <recommendedName>
        <fullName evidence="12">Netrin receptor UNC5</fullName>
    </recommendedName>
</protein>
<keyword evidence="11 12" id="KW-0393">Immunoglobulin domain</keyword>
<reference evidence="17 18" key="1">
    <citation type="submission" date="2017-06" db="EMBL/GenBank/DDBJ databases">
        <title>A platform for efficient transgenesis in Macrostomum lignano, a flatworm model organism for stem cell research.</title>
        <authorList>
            <person name="Berezikov E."/>
        </authorList>
    </citation>
    <scope>NUCLEOTIDE SEQUENCE [LARGE SCALE GENOMIC DNA]</scope>
    <source>
        <strain evidence="17">DV1</strain>
        <tissue evidence="17">Whole organism</tissue>
    </source>
</reference>
<feature type="region of interest" description="Disordered" evidence="13">
    <location>
        <begin position="352"/>
        <end position="372"/>
    </location>
</feature>
<dbReference type="Pfam" id="PF17217">
    <property type="entry name" value="UPA"/>
    <property type="match status" value="1"/>
</dbReference>
<dbReference type="SMART" id="SM00209">
    <property type="entry name" value="TSP1"/>
    <property type="match status" value="2"/>
</dbReference>
<evidence type="ECO:0000256" key="3">
    <source>
        <dbReference type="ARBA" id="ARBA00022473"/>
    </source>
</evidence>
<evidence type="ECO:0000256" key="2">
    <source>
        <dbReference type="ARBA" id="ARBA00009844"/>
    </source>
</evidence>
<dbReference type="Gene3D" id="1.10.533.10">
    <property type="entry name" value="Death Domain, Fas"/>
    <property type="match status" value="1"/>
</dbReference>
<dbReference type="InterPro" id="IPR037936">
    <property type="entry name" value="UNC5A-D"/>
</dbReference>
<dbReference type="GO" id="GO:0005886">
    <property type="term" value="C:plasma membrane"/>
    <property type="evidence" value="ECO:0007669"/>
    <property type="project" value="UniProtKB-SubCell"/>
</dbReference>
<dbReference type="AlphaFoldDB" id="A0A267FQL3"/>
<evidence type="ECO:0000256" key="7">
    <source>
        <dbReference type="ARBA" id="ARBA00023136"/>
    </source>
</evidence>
<comment type="function">
    <text evidence="12">Receptor for netrin required for axon guidance. Mediates axon repulsion of neuronal growth cones in the developing nervous system upon ligand binding.</text>
</comment>
<dbReference type="InterPro" id="IPR033772">
    <property type="entry name" value="UPA"/>
</dbReference>
<dbReference type="GO" id="GO:0005042">
    <property type="term" value="F:netrin receptor activity"/>
    <property type="evidence" value="ECO:0007669"/>
    <property type="project" value="UniProtKB-UniRule"/>
</dbReference>
<keyword evidence="9 12" id="KW-0675">Receptor</keyword>
<dbReference type="SMART" id="SM00408">
    <property type="entry name" value="IGc2"/>
    <property type="match status" value="1"/>
</dbReference>
<dbReference type="SUPFAM" id="SSF48726">
    <property type="entry name" value="Immunoglobulin"/>
    <property type="match status" value="1"/>
</dbReference>
<keyword evidence="8" id="KW-1015">Disulfide bond</keyword>
<evidence type="ECO:0000256" key="4">
    <source>
        <dbReference type="ARBA" id="ARBA00022692"/>
    </source>
</evidence>
<evidence type="ECO:0000259" key="14">
    <source>
        <dbReference type="PROSITE" id="PS50017"/>
    </source>
</evidence>
<evidence type="ECO:0000313" key="18">
    <source>
        <dbReference type="Proteomes" id="UP000215902"/>
    </source>
</evidence>
<evidence type="ECO:0000256" key="9">
    <source>
        <dbReference type="ARBA" id="ARBA00023170"/>
    </source>
</evidence>
<dbReference type="PROSITE" id="PS50835">
    <property type="entry name" value="IG_LIKE"/>
    <property type="match status" value="1"/>
</dbReference>
<dbReference type="Proteomes" id="UP000215902">
    <property type="component" value="Unassembled WGS sequence"/>
</dbReference>
<dbReference type="InterPro" id="IPR013783">
    <property type="entry name" value="Ig-like_fold"/>
</dbReference>
<evidence type="ECO:0000313" key="17">
    <source>
        <dbReference type="EMBL" id="PAA76061.1"/>
    </source>
</evidence>
<comment type="caution">
    <text evidence="17">The sequence shown here is derived from an EMBL/GenBank/DDBJ whole genome shotgun (WGS) entry which is preliminary data.</text>
</comment>
<keyword evidence="18" id="KW-1185">Reference proteome</keyword>
<dbReference type="PROSITE" id="PS50017">
    <property type="entry name" value="DEATH_DOMAIN"/>
    <property type="match status" value="1"/>
</dbReference>
<dbReference type="STRING" id="282301.A0A267FQL3"/>
<keyword evidence="3 12" id="KW-0217">Developmental protein</keyword>
<sequence length="1054" mass="112359">MQIDQRFLLLVALACCLATTAAAASASAESDKPQGEKLTGTHVKAITEEEQLLPGAPRFVEQPRPVYYVTRSTPASIECAADQAMYVTVHCNGRALNKKVEVASDHERPERQRFHALVDFNDVRDWSSSSYYCNCEAWGKIPALKNELRKVISSSGYVRLAYFESDRFQFDPMPRSVPLDASEVTLSCTPPKGSPKPKVKWLKDGKPLDVRSQSDRITIDHQAQLIIRPLRLDDRGNYSCLAEIPGLTLASGSAELNIYVNGGWSHWSQWLGCDPSCDETVSPECRAECAAQQRTRERRCDSPAPAFNGQPCHGAARETAPCNAKCAVHGQWGQWSQWTQCSSDCLSSRQRRCDSPPPSGPGGRPCPGIASSSAAGQEWRNCSEGRLCKRDNAALLMLRNDGQSQGSGSATDSGVGLANLAIYIGLVAAAAVVVIIVLVIVYFVRRKSATFGSNRQGLRYNVHMNGNSSVSSSAGKEAQITHELLLPASSGPSGGCSIKNGNGVMLEMSAAAAAPAPSGMPMPSLGSYQHLQQQQALRVQLPLPQMSYLQQQQCCPRPASSIGVYSNGQLDGSGASNLSPGGGSSLSRPCSALYHEPASLLGGHVTAACVPPGLSADQVAWGTVGPAGGRLCLPESGVTLTVPPGAVTSPHGEDLFLAVCRDERDHPSLDGRRTLLSSTVACGPASVSLARPAILSLPHSASLRHGFWNVAVMRRCCEPPSSESAADASTDSAGSWREFLRVGSESAALAPAYCQLDAADSLCHLVTESLGRFCLVGQSLDGGCAVKQLRVAAFVSSGSGGSELAVRLHALPDTGDALAAVLAAERSSGWRLVDEPRQLLFRDALPQQQQQQQQQQSALCCSVEDLSLGWRCRTRRVEVPFGHVWSCGPGGLHCSLSLEQVDPTRMAVSCSLAVYQAGAYSARLVLRLACSRGEQPGLLMSSHSASPISSTCLPVVDPLQPVFRLQPKLRAALSRLLDAPSARANDWRQLARLLGLDRQVGYFAAKPSPSECLLDLWEARCRGPGALADLAEALKAMGRRDAASLVEQGPGAWL</sequence>
<feature type="chain" id="PRO_5025099004" description="Netrin receptor UNC5" evidence="12">
    <location>
        <begin position="24"/>
        <end position="1054"/>
    </location>
</feature>
<evidence type="ECO:0000259" key="15">
    <source>
        <dbReference type="PROSITE" id="PS50835"/>
    </source>
</evidence>
<dbReference type="InterPro" id="IPR036383">
    <property type="entry name" value="TSP1_rpt_sf"/>
</dbReference>
<evidence type="ECO:0000256" key="12">
    <source>
        <dbReference type="RuleBase" id="RU367033"/>
    </source>
</evidence>
<comment type="subcellular location">
    <subcellularLocation>
        <location evidence="12">Cell membrane</location>
        <topology evidence="12">Single-pass type I membrane protein</topology>
    </subcellularLocation>
    <subcellularLocation>
        <location evidence="1">Membrane</location>
        <topology evidence="1">Single-pass type I membrane protein</topology>
    </subcellularLocation>
</comment>
<dbReference type="Pfam" id="PF00090">
    <property type="entry name" value="TSP_1"/>
    <property type="match status" value="1"/>
</dbReference>
<dbReference type="InterPro" id="IPR003599">
    <property type="entry name" value="Ig_sub"/>
</dbReference>
<evidence type="ECO:0000256" key="5">
    <source>
        <dbReference type="ARBA" id="ARBA00022729"/>
    </source>
</evidence>
<dbReference type="InterPro" id="IPR036179">
    <property type="entry name" value="Ig-like_dom_sf"/>
</dbReference>
<dbReference type="InterPro" id="IPR000488">
    <property type="entry name" value="Death_dom"/>
</dbReference>